<evidence type="ECO:0000259" key="17">
    <source>
        <dbReference type="PROSITE" id="PS51695"/>
    </source>
</evidence>
<evidence type="ECO:0000256" key="15">
    <source>
        <dbReference type="PROSITE-ProRule" id="PRU01032"/>
    </source>
</evidence>
<evidence type="ECO:0000256" key="6">
    <source>
        <dbReference type="ARBA" id="ARBA00022670"/>
    </source>
</evidence>
<sequence>MVSFKSVFVVLAISTSTFASPATQKCSVAEKLSGPPSGWEIDSGSRIDKEKGTIKLRIGLVQENMSKFHEMAMRKLGRKAFENSTPELIPVQIATPGDEMYGAHMAQHVIDKIIAPKSESKDLVMQWLEGEGLRDVATLSPRLDSVVVEGSIKQVEKLLKAEYSAFVHSESHDSVIRTLEYSLPDILKGHVDVVQPTTVFGLKSMRSMIKDVKPYTEEEVDNIMADVDAQAVAGCTGSSITPACLANLYSFSNAANESVGLMGIAGFLRQHPIQSDLTTFMNRYAYFANKAQKFTCALLNGGTCPTSDSTNNIVEANLDAQYARAITSNIPNIYYSAGGNGPFVGGGENTNEPWLEWLNYMLALPDSSLPNTISISYGDDTLSLPNNYMVAQCNLFSQLGARGVSVLVASGDSGIGSTCSHSGQRQFDTSFPAGCPWVTTVGGTTGTTTEGAWSSGGGGFSEVFARPSYQDSTVTSWLSRDTAHTAYSTYFNSSGRAYPDVSAQAVNFLVVLGGSASGVSGTSASCPTFASVIQLINSQRVASGKKGLGFLNPWLYSSAASAMNDITTGSIRGCSNIGSGAGFVARAGWDPATGLGSPNYTKLLAVSQSTA</sequence>
<organism evidence="18 19">
    <name type="scientific">Hymenoscyphus albidus</name>
    <dbReference type="NCBI Taxonomy" id="595503"/>
    <lineage>
        <taxon>Eukaryota</taxon>
        <taxon>Fungi</taxon>
        <taxon>Dikarya</taxon>
        <taxon>Ascomycota</taxon>
        <taxon>Pezizomycotina</taxon>
        <taxon>Leotiomycetes</taxon>
        <taxon>Helotiales</taxon>
        <taxon>Helotiaceae</taxon>
        <taxon>Hymenoscyphus</taxon>
    </lineage>
</organism>
<dbReference type="Proteomes" id="UP000701801">
    <property type="component" value="Unassembled WGS sequence"/>
</dbReference>
<keyword evidence="6 15" id="KW-0645">Protease</keyword>
<dbReference type="InterPro" id="IPR015366">
    <property type="entry name" value="S53_propep"/>
</dbReference>
<accession>A0A9N9Q5A6</accession>
<feature type="chain" id="PRO_5040311686" description="tripeptidyl-peptidase II" evidence="16">
    <location>
        <begin position="20"/>
        <end position="611"/>
    </location>
</feature>
<feature type="binding site" evidence="15">
    <location>
        <position position="588"/>
    </location>
    <ligand>
        <name>Ca(2+)</name>
        <dbReference type="ChEBI" id="CHEBI:29108"/>
    </ligand>
</feature>
<evidence type="ECO:0000256" key="2">
    <source>
        <dbReference type="ARBA" id="ARBA00002451"/>
    </source>
</evidence>
<evidence type="ECO:0000313" key="19">
    <source>
        <dbReference type="Proteomes" id="UP000701801"/>
    </source>
</evidence>
<dbReference type="EC" id="3.4.14.10" evidence="4"/>
<comment type="catalytic activity">
    <reaction evidence="1">
        <text>Release of an N-terminal tripeptide from a polypeptide.</text>
        <dbReference type="EC" id="3.4.14.10"/>
    </reaction>
</comment>
<feature type="binding site" evidence="15">
    <location>
        <position position="565"/>
    </location>
    <ligand>
        <name>Ca(2+)</name>
        <dbReference type="ChEBI" id="CHEBI:29108"/>
    </ligand>
</feature>
<feature type="signal peptide" evidence="16">
    <location>
        <begin position="1"/>
        <end position="19"/>
    </location>
</feature>
<dbReference type="GO" id="GO:0004252">
    <property type="term" value="F:serine-type endopeptidase activity"/>
    <property type="evidence" value="ECO:0007669"/>
    <property type="project" value="UniProtKB-UniRule"/>
</dbReference>
<evidence type="ECO:0000256" key="14">
    <source>
        <dbReference type="ARBA" id="ARBA00023180"/>
    </source>
</evidence>
<evidence type="ECO:0000256" key="12">
    <source>
        <dbReference type="ARBA" id="ARBA00023026"/>
    </source>
</evidence>
<evidence type="ECO:0000256" key="7">
    <source>
        <dbReference type="ARBA" id="ARBA00022723"/>
    </source>
</evidence>
<feature type="active site" description="Charge relay system" evidence="15">
    <location>
        <position position="319"/>
    </location>
</feature>
<dbReference type="PANTHER" id="PTHR14218:SF10">
    <property type="entry name" value="PEPTIDASE S53 DOMAIN-CONTAINING PROTEIN"/>
    <property type="match status" value="1"/>
</dbReference>
<evidence type="ECO:0000256" key="16">
    <source>
        <dbReference type="SAM" id="SignalP"/>
    </source>
</evidence>
<evidence type="ECO:0000256" key="13">
    <source>
        <dbReference type="ARBA" id="ARBA00023145"/>
    </source>
</evidence>
<dbReference type="InterPro" id="IPR030400">
    <property type="entry name" value="Sedolisin_dom"/>
</dbReference>
<dbReference type="SUPFAM" id="SSF54897">
    <property type="entry name" value="Protease propeptides/inhibitors"/>
    <property type="match status" value="1"/>
</dbReference>
<dbReference type="PANTHER" id="PTHR14218">
    <property type="entry name" value="PROTEASE S8 TRIPEPTIDYL PEPTIDASE I CLN2"/>
    <property type="match status" value="1"/>
</dbReference>
<dbReference type="PROSITE" id="PS51695">
    <property type="entry name" value="SEDOLISIN"/>
    <property type="match status" value="1"/>
</dbReference>
<evidence type="ECO:0000256" key="4">
    <source>
        <dbReference type="ARBA" id="ARBA00012462"/>
    </source>
</evidence>
<evidence type="ECO:0000313" key="18">
    <source>
        <dbReference type="EMBL" id="CAG8980310.1"/>
    </source>
</evidence>
<keyword evidence="19" id="KW-1185">Reference proteome</keyword>
<feature type="binding site" evidence="15">
    <location>
        <position position="566"/>
    </location>
    <ligand>
        <name>Ca(2+)</name>
        <dbReference type="ChEBI" id="CHEBI:29108"/>
    </ligand>
</feature>
<dbReference type="GO" id="GO:0005576">
    <property type="term" value="C:extracellular region"/>
    <property type="evidence" value="ECO:0007669"/>
    <property type="project" value="UniProtKB-SubCell"/>
</dbReference>
<evidence type="ECO:0000256" key="5">
    <source>
        <dbReference type="ARBA" id="ARBA00022525"/>
    </source>
</evidence>
<dbReference type="AlphaFoldDB" id="A0A9N9Q5A6"/>
<dbReference type="InterPro" id="IPR036852">
    <property type="entry name" value="Peptidase_S8/S53_dom_sf"/>
</dbReference>
<comment type="subcellular location">
    <subcellularLocation>
        <location evidence="3">Secreted</location>
        <location evidence="3">Extracellular space</location>
    </subcellularLocation>
</comment>
<keyword evidence="14" id="KW-0325">Glycoprotein</keyword>
<evidence type="ECO:0000256" key="1">
    <source>
        <dbReference type="ARBA" id="ARBA00001910"/>
    </source>
</evidence>
<reference evidence="18" key="1">
    <citation type="submission" date="2021-07" db="EMBL/GenBank/DDBJ databases">
        <authorList>
            <person name="Durling M."/>
        </authorList>
    </citation>
    <scope>NUCLEOTIDE SEQUENCE</scope>
</reference>
<dbReference type="CDD" id="cd11377">
    <property type="entry name" value="Pro-peptidase_S53"/>
    <property type="match status" value="1"/>
</dbReference>
<protein>
    <recommendedName>
        <fullName evidence="4">tripeptidyl-peptidase II</fullName>
        <ecNumber evidence="4">3.4.14.10</ecNumber>
    </recommendedName>
</protein>
<comment type="function">
    <text evidence="2">Secreted tripeptidyl-peptidase which degrades proteins at acidic pHs and is involved in virulence.</text>
</comment>
<comment type="cofactor">
    <cofactor evidence="15">
        <name>Ca(2+)</name>
        <dbReference type="ChEBI" id="CHEBI:29108"/>
    </cofactor>
    <text evidence="15">Binds 1 Ca(2+) ion per subunit.</text>
</comment>
<keyword evidence="12" id="KW-0843">Virulence</keyword>
<evidence type="ECO:0000256" key="8">
    <source>
        <dbReference type="ARBA" id="ARBA00022729"/>
    </source>
</evidence>
<gene>
    <name evidence="18" type="ORF">HYALB_00013012</name>
</gene>
<dbReference type="OrthoDB" id="409122at2759"/>
<keyword evidence="9 15" id="KW-0378">Hydrolase</keyword>
<dbReference type="InterPro" id="IPR050819">
    <property type="entry name" value="Tripeptidyl-peptidase_I"/>
</dbReference>
<dbReference type="Gene3D" id="3.40.50.200">
    <property type="entry name" value="Peptidase S8/S53 domain"/>
    <property type="match status" value="1"/>
</dbReference>
<keyword evidence="8 16" id="KW-0732">Signal</keyword>
<name>A0A9N9Q5A6_9HELO</name>
<keyword evidence="13" id="KW-0865">Zymogen</keyword>
<evidence type="ECO:0000256" key="3">
    <source>
        <dbReference type="ARBA" id="ARBA00004239"/>
    </source>
</evidence>
<comment type="caution">
    <text evidence="18">The sequence shown here is derived from an EMBL/GenBank/DDBJ whole genome shotgun (WGS) entry which is preliminary data.</text>
</comment>
<keyword evidence="7 15" id="KW-0479">Metal-binding</keyword>
<proteinExistence type="predicted"/>
<feature type="active site" description="Charge relay system" evidence="15">
    <location>
        <position position="315"/>
    </location>
</feature>
<dbReference type="SMART" id="SM00944">
    <property type="entry name" value="Pro-kuma_activ"/>
    <property type="match status" value="1"/>
</dbReference>
<dbReference type="Pfam" id="PF09286">
    <property type="entry name" value="Pro-kuma_activ"/>
    <property type="match status" value="1"/>
</dbReference>
<dbReference type="GO" id="GO:0046872">
    <property type="term" value="F:metal ion binding"/>
    <property type="evidence" value="ECO:0007669"/>
    <property type="project" value="UniProtKB-UniRule"/>
</dbReference>
<dbReference type="FunFam" id="3.40.50.200:FF:000015">
    <property type="entry name" value="Tripeptidyl peptidase A"/>
    <property type="match status" value="1"/>
</dbReference>
<dbReference type="GO" id="GO:0006508">
    <property type="term" value="P:proteolysis"/>
    <property type="evidence" value="ECO:0007669"/>
    <property type="project" value="UniProtKB-KW"/>
</dbReference>
<evidence type="ECO:0000256" key="11">
    <source>
        <dbReference type="ARBA" id="ARBA00022837"/>
    </source>
</evidence>
<keyword evidence="5" id="KW-0964">Secreted</keyword>
<dbReference type="CDD" id="cd04056">
    <property type="entry name" value="Peptidases_S53"/>
    <property type="match status" value="1"/>
</dbReference>
<dbReference type="GO" id="GO:0008240">
    <property type="term" value="F:tripeptidyl-peptidase activity"/>
    <property type="evidence" value="ECO:0007669"/>
    <property type="project" value="UniProtKB-EC"/>
</dbReference>
<dbReference type="EMBL" id="CAJVRM010000376">
    <property type="protein sequence ID" value="CAG8980310.1"/>
    <property type="molecule type" value="Genomic_DNA"/>
</dbReference>
<keyword evidence="11 15" id="KW-0106">Calcium</keyword>
<feature type="active site" description="Charge relay system" evidence="15">
    <location>
        <position position="523"/>
    </location>
</feature>
<feature type="binding site" evidence="15">
    <location>
        <position position="590"/>
    </location>
    <ligand>
        <name>Ca(2+)</name>
        <dbReference type="ChEBI" id="CHEBI:29108"/>
    </ligand>
</feature>
<evidence type="ECO:0000256" key="9">
    <source>
        <dbReference type="ARBA" id="ARBA00022801"/>
    </source>
</evidence>
<keyword evidence="10 15" id="KW-0720">Serine protease</keyword>
<feature type="domain" description="Peptidase S53" evidence="17">
    <location>
        <begin position="239"/>
        <end position="610"/>
    </location>
</feature>
<dbReference type="SUPFAM" id="SSF52743">
    <property type="entry name" value="Subtilisin-like"/>
    <property type="match status" value="1"/>
</dbReference>
<evidence type="ECO:0000256" key="10">
    <source>
        <dbReference type="ARBA" id="ARBA00022825"/>
    </source>
</evidence>